<evidence type="ECO:0000256" key="1">
    <source>
        <dbReference type="SAM" id="SignalP"/>
    </source>
</evidence>
<organism evidence="3 4">
    <name type="scientific">Enterobacter wuhouensis</name>
    <dbReference type="NCBI Taxonomy" id="2529381"/>
    <lineage>
        <taxon>Bacteria</taxon>
        <taxon>Pseudomonadati</taxon>
        <taxon>Pseudomonadota</taxon>
        <taxon>Gammaproteobacteria</taxon>
        <taxon>Enterobacterales</taxon>
        <taxon>Enterobacteriaceae</taxon>
        <taxon>Enterobacter</taxon>
    </lineage>
</organism>
<dbReference type="Gene3D" id="2.60.40.1090">
    <property type="entry name" value="Fimbrial-type adhesion domain"/>
    <property type="match status" value="1"/>
</dbReference>
<protein>
    <submittedName>
        <fullName evidence="3">Type 1 fimbrial protein</fullName>
    </submittedName>
</protein>
<dbReference type="PANTHER" id="PTHR33420:SF27">
    <property type="entry name" value="PROTEIN FIMG"/>
    <property type="match status" value="1"/>
</dbReference>
<dbReference type="InterPro" id="IPR036937">
    <property type="entry name" value="Adhesion_dom_fimbrial_sf"/>
</dbReference>
<dbReference type="InterPro" id="IPR000259">
    <property type="entry name" value="Adhesion_dom_fimbrial"/>
</dbReference>
<dbReference type="AlphaFoldDB" id="A0A4R0GDD2"/>
<dbReference type="Proteomes" id="UP000291424">
    <property type="component" value="Unassembled WGS sequence"/>
</dbReference>
<keyword evidence="1" id="KW-0732">Signal</keyword>
<dbReference type="SUPFAM" id="SSF49401">
    <property type="entry name" value="Bacterial adhesins"/>
    <property type="match status" value="1"/>
</dbReference>
<dbReference type="Pfam" id="PF00419">
    <property type="entry name" value="Fimbrial"/>
    <property type="match status" value="1"/>
</dbReference>
<evidence type="ECO:0000313" key="3">
    <source>
        <dbReference type="EMBL" id="TCB94916.1"/>
    </source>
</evidence>
<dbReference type="GO" id="GO:0009289">
    <property type="term" value="C:pilus"/>
    <property type="evidence" value="ECO:0007669"/>
    <property type="project" value="InterPro"/>
</dbReference>
<feature type="signal peptide" evidence="1">
    <location>
        <begin position="1"/>
        <end position="23"/>
    </location>
</feature>
<sequence length="173" mass="17536">MAKLSIIALATLGLMMANSKIVAADTVNLNITGNVVSAPCIVNGGSGNINVNLGDIQASTLAEAYSASTVVPFDIRLSNCPNGISRVEATFTGTSDPVAGTSFYKSTGTASNVAVALLTASTGTLKGNGTTSIMHVQTDRTASLPMHAKAYSRMGGASAGTIRSVVTLGFTYQ</sequence>
<feature type="chain" id="PRO_5020688053" evidence="1">
    <location>
        <begin position="24"/>
        <end position="173"/>
    </location>
</feature>
<proteinExistence type="predicted"/>
<accession>A0A4R0GDD2</accession>
<dbReference type="GO" id="GO:0043709">
    <property type="term" value="P:cell adhesion involved in single-species biofilm formation"/>
    <property type="evidence" value="ECO:0007669"/>
    <property type="project" value="TreeGrafter"/>
</dbReference>
<evidence type="ECO:0000259" key="2">
    <source>
        <dbReference type="Pfam" id="PF00419"/>
    </source>
</evidence>
<feature type="domain" description="Fimbrial-type adhesion" evidence="2">
    <location>
        <begin position="30"/>
        <end position="173"/>
    </location>
</feature>
<gene>
    <name evidence="3" type="ORF">E0L20_02235</name>
</gene>
<dbReference type="RefSeq" id="WP_131632481.1">
    <property type="nucleotide sequence ID" value="NZ_SJOO01000001.1"/>
</dbReference>
<dbReference type="OrthoDB" id="6495165at2"/>
<dbReference type="PANTHER" id="PTHR33420">
    <property type="entry name" value="FIMBRIAL SUBUNIT ELFA-RELATED"/>
    <property type="match status" value="1"/>
</dbReference>
<evidence type="ECO:0000313" key="4">
    <source>
        <dbReference type="Proteomes" id="UP000291424"/>
    </source>
</evidence>
<dbReference type="InterPro" id="IPR008966">
    <property type="entry name" value="Adhesion_dom_sf"/>
</dbReference>
<comment type="caution">
    <text evidence="3">The sequence shown here is derived from an EMBL/GenBank/DDBJ whole genome shotgun (WGS) entry which is preliminary data.</text>
</comment>
<name>A0A4R0GDD2_9ENTR</name>
<dbReference type="InterPro" id="IPR050263">
    <property type="entry name" value="Bact_Fimbrial_Adh_Pro"/>
</dbReference>
<reference evidence="3 4" key="1">
    <citation type="submission" date="2019-02" db="EMBL/GenBank/DDBJ databases">
        <title>The draft genome of Enterobacter spp. strains.</title>
        <authorList>
            <person name="Wang C."/>
            <person name="Feng Y."/>
            <person name="Zong Z."/>
        </authorList>
    </citation>
    <scope>NUCLEOTIDE SEQUENCE [LARGE SCALE GENOMIC DNA]</scope>
    <source>
        <strain evidence="3 4">WCHEW120002</strain>
    </source>
</reference>
<dbReference type="EMBL" id="SJOO01000001">
    <property type="protein sequence ID" value="TCB94916.1"/>
    <property type="molecule type" value="Genomic_DNA"/>
</dbReference>